<dbReference type="OrthoDB" id="9782395at2"/>
<dbReference type="InterPro" id="IPR051599">
    <property type="entry name" value="Cell_Envelope_Assoc"/>
</dbReference>
<evidence type="ECO:0000313" key="4">
    <source>
        <dbReference type="EMBL" id="SEA78913.1"/>
    </source>
</evidence>
<evidence type="ECO:0000256" key="1">
    <source>
        <dbReference type="SAM" id="MobiDB-lite"/>
    </source>
</evidence>
<sequence length="226" mass="24412">MTEPDATTPEPDAATPEPPRRPSRRPSRRMSRRRIVAIAVSIALLLALAPQAWRYGAAAGRIDSERAEQADVIVVLGAAIWGADTPSPYLHFRLDTAAAHHRPGTPVIVSGDGRDAAWSEVAVMRSYLERAGIPAADITEDPAGLDSISTCRFARETHPGARIALVSQRYHLPRAIALCRALGVDAYGLADDEGKRFSSTWYSGVAREFLATYKAAAETLAARISR</sequence>
<protein>
    <submittedName>
        <fullName evidence="4">Protein SanA, affects membrane permeability for vancomycin</fullName>
    </submittedName>
</protein>
<evidence type="ECO:0000256" key="2">
    <source>
        <dbReference type="SAM" id="Phobius"/>
    </source>
</evidence>
<dbReference type="InterPro" id="IPR006311">
    <property type="entry name" value="TAT_signal"/>
</dbReference>
<keyword evidence="2" id="KW-0472">Membrane</keyword>
<feature type="compositionally biased region" description="Low complexity" evidence="1">
    <location>
        <begin position="1"/>
        <end position="15"/>
    </location>
</feature>
<dbReference type="Pfam" id="PF02698">
    <property type="entry name" value="DUF218"/>
    <property type="match status" value="1"/>
</dbReference>
<evidence type="ECO:0000259" key="3">
    <source>
        <dbReference type="Pfam" id="PF02698"/>
    </source>
</evidence>
<keyword evidence="2" id="KW-1133">Transmembrane helix</keyword>
<organism evidence="4 5">
    <name type="scientific">Bowdeniella nasicola</name>
    <dbReference type="NCBI Taxonomy" id="208480"/>
    <lineage>
        <taxon>Bacteria</taxon>
        <taxon>Bacillati</taxon>
        <taxon>Actinomycetota</taxon>
        <taxon>Actinomycetes</taxon>
        <taxon>Actinomycetales</taxon>
        <taxon>Actinomycetaceae</taxon>
        <taxon>Bowdeniella</taxon>
    </lineage>
</organism>
<gene>
    <name evidence="4" type="ORF">SAMN02910418_02421</name>
</gene>
<dbReference type="EMBL" id="FNQV01000024">
    <property type="protein sequence ID" value="SEA78913.1"/>
    <property type="molecule type" value="Genomic_DNA"/>
</dbReference>
<accession>A0A1H4E1J8</accession>
<feature type="domain" description="DUF218" evidence="3">
    <location>
        <begin position="71"/>
        <end position="187"/>
    </location>
</feature>
<dbReference type="GO" id="GO:0005886">
    <property type="term" value="C:plasma membrane"/>
    <property type="evidence" value="ECO:0007669"/>
    <property type="project" value="TreeGrafter"/>
</dbReference>
<evidence type="ECO:0000313" key="5">
    <source>
        <dbReference type="Proteomes" id="UP000199288"/>
    </source>
</evidence>
<keyword evidence="2" id="KW-0812">Transmembrane</keyword>
<feature type="transmembrane region" description="Helical" evidence="2">
    <location>
        <begin position="35"/>
        <end position="53"/>
    </location>
</feature>
<dbReference type="Proteomes" id="UP000199288">
    <property type="component" value="Unassembled WGS sequence"/>
</dbReference>
<dbReference type="PANTHER" id="PTHR30336:SF6">
    <property type="entry name" value="INTEGRAL MEMBRANE PROTEIN"/>
    <property type="match status" value="1"/>
</dbReference>
<dbReference type="AlphaFoldDB" id="A0A1H4E1J8"/>
<feature type="region of interest" description="Disordered" evidence="1">
    <location>
        <begin position="1"/>
        <end position="30"/>
    </location>
</feature>
<dbReference type="InterPro" id="IPR003848">
    <property type="entry name" value="DUF218"/>
</dbReference>
<dbReference type="PANTHER" id="PTHR30336">
    <property type="entry name" value="INNER MEMBRANE PROTEIN, PROBABLE PERMEASE"/>
    <property type="match status" value="1"/>
</dbReference>
<name>A0A1H4E1J8_9ACTO</name>
<dbReference type="CDD" id="cd06259">
    <property type="entry name" value="YdcF-like"/>
    <property type="match status" value="1"/>
</dbReference>
<dbReference type="RefSeq" id="WP_092566210.1">
    <property type="nucleotide sequence ID" value="NZ_FNQV01000024.1"/>
</dbReference>
<reference evidence="5" key="1">
    <citation type="submission" date="2016-10" db="EMBL/GenBank/DDBJ databases">
        <authorList>
            <person name="Varghese N."/>
            <person name="Submissions S."/>
        </authorList>
    </citation>
    <scope>NUCLEOTIDE SEQUENCE [LARGE SCALE GENOMIC DNA]</scope>
    <source>
        <strain evidence="5">KPR-1</strain>
    </source>
</reference>
<feature type="compositionally biased region" description="Basic residues" evidence="1">
    <location>
        <begin position="21"/>
        <end position="30"/>
    </location>
</feature>
<proteinExistence type="predicted"/>
<keyword evidence="5" id="KW-1185">Reference proteome</keyword>
<dbReference type="PROSITE" id="PS51318">
    <property type="entry name" value="TAT"/>
    <property type="match status" value="1"/>
</dbReference>